<dbReference type="KEGG" id="hsal:JMJ58_19460"/>
<evidence type="ECO:0000313" key="1">
    <source>
        <dbReference type="EMBL" id="QRV15059.1"/>
    </source>
</evidence>
<dbReference type="EMBL" id="CP069188">
    <property type="protein sequence ID" value="QRV15059.1"/>
    <property type="molecule type" value="Genomic_DNA"/>
</dbReference>
<name>A0A8T8DZZ5_9EURY</name>
<keyword evidence="2" id="KW-1185">Reference proteome</keyword>
<dbReference type="Proteomes" id="UP000637819">
    <property type="component" value="Chromosome"/>
</dbReference>
<dbReference type="RefSeq" id="WP_204747675.1">
    <property type="nucleotide sequence ID" value="NZ_CP069188.1"/>
</dbReference>
<gene>
    <name evidence="1" type="ORF">JMJ58_19460</name>
</gene>
<protein>
    <submittedName>
        <fullName evidence="1">Uncharacterized protein</fullName>
    </submittedName>
</protein>
<reference evidence="1 2" key="1">
    <citation type="submission" date="2021-01" db="EMBL/GenBank/DDBJ databases">
        <title>Genome Sequence and Methylation Pattern of Haloterrigena salifodinae BOL5-1, An Extremely Halophilic Archaeon from a Bolivian Salt Mine.</title>
        <authorList>
            <person name="DasSarma P."/>
            <person name="Anton B.P."/>
            <person name="DasSarma S.L."/>
            <person name="von Ehrenheim H.A.L."/>
            <person name="Martinez F.L."/>
            <person name="Guzman D."/>
            <person name="Roberts R.J."/>
            <person name="DasSarma S."/>
        </authorList>
    </citation>
    <scope>NUCLEOTIDE SEQUENCE [LARGE SCALE GENOMIC DNA]</scope>
    <source>
        <strain evidence="1 2">BOL5-1</strain>
    </source>
</reference>
<proteinExistence type="predicted"/>
<evidence type="ECO:0000313" key="2">
    <source>
        <dbReference type="Proteomes" id="UP000637819"/>
    </source>
</evidence>
<organism evidence="1 2">
    <name type="scientific">Haloterrigena salifodinae</name>
    <dbReference type="NCBI Taxonomy" id="2675099"/>
    <lineage>
        <taxon>Archaea</taxon>
        <taxon>Methanobacteriati</taxon>
        <taxon>Methanobacteriota</taxon>
        <taxon>Stenosarchaea group</taxon>
        <taxon>Halobacteria</taxon>
        <taxon>Halobacteriales</taxon>
        <taxon>Natrialbaceae</taxon>
        <taxon>Haloterrigena</taxon>
    </lineage>
</organism>
<dbReference type="GeneID" id="62877350"/>
<sequence length="45" mass="4902">MPCRECGKSAKRHGGACVGLSYDDDGTARYSCLTCVTDALKERFE</sequence>
<dbReference type="AlphaFoldDB" id="A0A8T8DZZ5"/>
<accession>A0A8T8DZZ5</accession>